<keyword evidence="2" id="KW-1185">Reference proteome</keyword>
<gene>
    <name evidence="1" type="ORF">Pan189_09470</name>
</gene>
<dbReference type="Proteomes" id="UP000317318">
    <property type="component" value="Chromosome"/>
</dbReference>
<sequence length="49" mass="5688">MVVLESEALEAGLVRWVREAVGRDLGKRSRGDRDYRRGRRIGVHGTWEH</sequence>
<protein>
    <submittedName>
        <fullName evidence="1">Uncharacterized protein</fullName>
    </submittedName>
</protein>
<evidence type="ECO:0000313" key="2">
    <source>
        <dbReference type="Proteomes" id="UP000317318"/>
    </source>
</evidence>
<evidence type="ECO:0000313" key="1">
    <source>
        <dbReference type="EMBL" id="QDT36587.1"/>
    </source>
</evidence>
<proteinExistence type="predicted"/>
<dbReference type="AlphaFoldDB" id="A0A517QY89"/>
<dbReference type="EMBL" id="CP036268">
    <property type="protein sequence ID" value="QDT36587.1"/>
    <property type="molecule type" value="Genomic_DNA"/>
</dbReference>
<organism evidence="1 2">
    <name type="scientific">Stratiformator vulcanicus</name>
    <dbReference type="NCBI Taxonomy" id="2527980"/>
    <lineage>
        <taxon>Bacteria</taxon>
        <taxon>Pseudomonadati</taxon>
        <taxon>Planctomycetota</taxon>
        <taxon>Planctomycetia</taxon>
        <taxon>Planctomycetales</taxon>
        <taxon>Planctomycetaceae</taxon>
        <taxon>Stratiformator</taxon>
    </lineage>
</organism>
<accession>A0A517QY89</accession>
<dbReference type="KEGG" id="svp:Pan189_09470"/>
<name>A0A517QY89_9PLAN</name>
<reference evidence="1 2" key="1">
    <citation type="submission" date="2019-02" db="EMBL/GenBank/DDBJ databases">
        <title>Deep-cultivation of Planctomycetes and their phenomic and genomic characterization uncovers novel biology.</title>
        <authorList>
            <person name="Wiegand S."/>
            <person name="Jogler M."/>
            <person name="Boedeker C."/>
            <person name="Pinto D."/>
            <person name="Vollmers J."/>
            <person name="Rivas-Marin E."/>
            <person name="Kohn T."/>
            <person name="Peeters S.H."/>
            <person name="Heuer A."/>
            <person name="Rast P."/>
            <person name="Oberbeckmann S."/>
            <person name="Bunk B."/>
            <person name="Jeske O."/>
            <person name="Meyerdierks A."/>
            <person name="Storesund J.E."/>
            <person name="Kallscheuer N."/>
            <person name="Luecker S."/>
            <person name="Lage O.M."/>
            <person name="Pohl T."/>
            <person name="Merkel B.J."/>
            <person name="Hornburger P."/>
            <person name="Mueller R.-W."/>
            <person name="Bruemmer F."/>
            <person name="Labrenz M."/>
            <person name="Spormann A.M."/>
            <person name="Op den Camp H."/>
            <person name="Overmann J."/>
            <person name="Amann R."/>
            <person name="Jetten M.S.M."/>
            <person name="Mascher T."/>
            <person name="Medema M.H."/>
            <person name="Devos D.P."/>
            <person name="Kaster A.-K."/>
            <person name="Ovreas L."/>
            <person name="Rohde M."/>
            <person name="Galperin M.Y."/>
            <person name="Jogler C."/>
        </authorList>
    </citation>
    <scope>NUCLEOTIDE SEQUENCE [LARGE SCALE GENOMIC DNA]</scope>
    <source>
        <strain evidence="1 2">Pan189</strain>
    </source>
</reference>